<dbReference type="AlphaFoldDB" id="A0A4Z2EJI7"/>
<accession>A0A4Z2EJI7</accession>
<dbReference type="Proteomes" id="UP000314294">
    <property type="component" value="Unassembled WGS sequence"/>
</dbReference>
<sequence>MSRTPMKECCVMLVMSALLTCATIQLNSLARGSVFTYVSVAVFSFRWHSHWDMSWRGAAVDPLPVFLFSPPAVSLPDFTLPFLSSPPV</sequence>
<feature type="chain" id="PRO_5021296179" description="Secreted protein" evidence="1">
    <location>
        <begin position="25"/>
        <end position="88"/>
    </location>
</feature>
<organism evidence="2 3">
    <name type="scientific">Liparis tanakae</name>
    <name type="common">Tanaka's snailfish</name>
    <dbReference type="NCBI Taxonomy" id="230148"/>
    <lineage>
        <taxon>Eukaryota</taxon>
        <taxon>Metazoa</taxon>
        <taxon>Chordata</taxon>
        <taxon>Craniata</taxon>
        <taxon>Vertebrata</taxon>
        <taxon>Euteleostomi</taxon>
        <taxon>Actinopterygii</taxon>
        <taxon>Neopterygii</taxon>
        <taxon>Teleostei</taxon>
        <taxon>Neoteleostei</taxon>
        <taxon>Acanthomorphata</taxon>
        <taxon>Eupercaria</taxon>
        <taxon>Perciformes</taxon>
        <taxon>Cottioidei</taxon>
        <taxon>Cottales</taxon>
        <taxon>Liparidae</taxon>
        <taxon>Liparis</taxon>
    </lineage>
</organism>
<evidence type="ECO:0000313" key="3">
    <source>
        <dbReference type="Proteomes" id="UP000314294"/>
    </source>
</evidence>
<dbReference type="EMBL" id="SRLO01006203">
    <property type="protein sequence ID" value="TNN28983.1"/>
    <property type="molecule type" value="Genomic_DNA"/>
</dbReference>
<proteinExistence type="predicted"/>
<evidence type="ECO:0000313" key="2">
    <source>
        <dbReference type="EMBL" id="TNN28983.1"/>
    </source>
</evidence>
<keyword evidence="1" id="KW-0732">Signal</keyword>
<evidence type="ECO:0000256" key="1">
    <source>
        <dbReference type="SAM" id="SignalP"/>
    </source>
</evidence>
<gene>
    <name evidence="2" type="ORF">EYF80_060869</name>
</gene>
<feature type="signal peptide" evidence="1">
    <location>
        <begin position="1"/>
        <end position="24"/>
    </location>
</feature>
<reference evidence="2 3" key="1">
    <citation type="submission" date="2019-03" db="EMBL/GenBank/DDBJ databases">
        <title>First draft genome of Liparis tanakae, snailfish: a comprehensive survey of snailfish specific genes.</title>
        <authorList>
            <person name="Kim W."/>
            <person name="Song I."/>
            <person name="Jeong J.-H."/>
            <person name="Kim D."/>
            <person name="Kim S."/>
            <person name="Ryu S."/>
            <person name="Song J.Y."/>
            <person name="Lee S.K."/>
        </authorList>
    </citation>
    <scope>NUCLEOTIDE SEQUENCE [LARGE SCALE GENOMIC DNA]</scope>
    <source>
        <tissue evidence="2">Muscle</tissue>
    </source>
</reference>
<comment type="caution">
    <text evidence="2">The sequence shown here is derived from an EMBL/GenBank/DDBJ whole genome shotgun (WGS) entry which is preliminary data.</text>
</comment>
<evidence type="ECO:0008006" key="4">
    <source>
        <dbReference type="Google" id="ProtNLM"/>
    </source>
</evidence>
<name>A0A4Z2EJI7_9TELE</name>
<keyword evidence="3" id="KW-1185">Reference proteome</keyword>
<protein>
    <recommendedName>
        <fullName evidence="4">Secreted protein</fullName>
    </recommendedName>
</protein>